<comment type="caution">
    <text evidence="1">The sequence shown here is derived from an EMBL/GenBank/DDBJ whole genome shotgun (WGS) entry which is preliminary data.</text>
</comment>
<evidence type="ECO:0000313" key="1">
    <source>
        <dbReference type="EMBL" id="RKF06688.1"/>
    </source>
</evidence>
<dbReference type="AlphaFoldDB" id="A0A3A8ABI1"/>
<dbReference type="InterPro" id="IPR038666">
    <property type="entry name" value="SSP1_head-tail_sf"/>
</dbReference>
<protein>
    <submittedName>
        <fullName evidence="1">Head-tail adaptor protein</fullName>
    </submittedName>
</protein>
<reference evidence="1 2" key="1">
    <citation type="journal article" date="2018" name="Int. J. Syst. Bacteriol.">
        <title>Oceaniradius stylonemae gen. nov., sp. nov., isolated from a red alga, Stylonema cornu-cervi.</title>
        <authorList>
            <person name="Jeong S."/>
        </authorList>
    </citation>
    <scope>NUCLEOTIDE SEQUENCE [LARGE SCALE GENOMIC DNA]</scope>
    <source>
        <strain evidence="1 2">StC1</strain>
    </source>
</reference>
<accession>A0A3A8ABI1</accession>
<dbReference type="Gene3D" id="2.40.10.270">
    <property type="entry name" value="Bacteriophage SPP1 head-tail adaptor protein"/>
    <property type="match status" value="1"/>
</dbReference>
<name>A0A3A8ABI1_9HYPH</name>
<proteinExistence type="predicted"/>
<keyword evidence="2" id="KW-1185">Reference proteome</keyword>
<dbReference type="RefSeq" id="WP_109767297.1">
    <property type="nucleotide sequence ID" value="NZ_QFWV02000006.1"/>
</dbReference>
<dbReference type="OrthoDB" id="7570189at2"/>
<sequence>MAPQSIDPGRLRVRFALEEWASAPDGQGGFTDMWTHVAHVWGMVASSRATDPLRAGAGEQVTERTIVLRADPRVRPAMGLVAGSDRFVIQTVHDEEMGGRHLRCIATSEVPQ</sequence>
<dbReference type="InterPro" id="IPR008767">
    <property type="entry name" value="Phage_SPP1_head-tail_adaptor"/>
</dbReference>
<dbReference type="Proteomes" id="UP000246132">
    <property type="component" value="Unassembled WGS sequence"/>
</dbReference>
<dbReference type="Pfam" id="PF05521">
    <property type="entry name" value="Phage_HCP"/>
    <property type="match status" value="1"/>
</dbReference>
<evidence type="ECO:0000313" key="2">
    <source>
        <dbReference type="Proteomes" id="UP000246132"/>
    </source>
</evidence>
<dbReference type="EMBL" id="QFWV02000006">
    <property type="protein sequence ID" value="RKF06688.1"/>
    <property type="molecule type" value="Genomic_DNA"/>
</dbReference>
<gene>
    <name evidence="1" type="ORF">DEM25_010590</name>
</gene>
<organism evidence="1 2">
    <name type="scientific">Oceaniradius stylonematis</name>
    <dbReference type="NCBI Taxonomy" id="2184161"/>
    <lineage>
        <taxon>Bacteria</taxon>
        <taxon>Pseudomonadati</taxon>
        <taxon>Pseudomonadota</taxon>
        <taxon>Alphaproteobacteria</taxon>
        <taxon>Hyphomicrobiales</taxon>
        <taxon>Ahrensiaceae</taxon>
        <taxon>Oceaniradius</taxon>
    </lineage>
</organism>